<name>A0A369XK28_9PROT</name>
<dbReference type="InterPro" id="IPR036365">
    <property type="entry name" value="PGBD-like_sf"/>
</dbReference>
<dbReference type="SUPFAM" id="SSF55846">
    <property type="entry name" value="N-acetylmuramoyl-L-alanine amidase-like"/>
    <property type="match status" value="1"/>
</dbReference>
<dbReference type="AlphaFoldDB" id="A0A369XK28"/>
<dbReference type="SUPFAM" id="SSF47090">
    <property type="entry name" value="PGBD-like"/>
    <property type="match status" value="1"/>
</dbReference>
<gene>
    <name evidence="2" type="ORF">DVS81_17675</name>
</gene>
<dbReference type="InterPro" id="IPR036505">
    <property type="entry name" value="Amidase/PGRP_sf"/>
</dbReference>
<evidence type="ECO:0000313" key="3">
    <source>
        <dbReference type="Proteomes" id="UP000253831"/>
    </source>
</evidence>
<dbReference type="Pfam" id="PF01510">
    <property type="entry name" value="Amidase_2"/>
    <property type="match status" value="1"/>
</dbReference>
<dbReference type="EMBL" id="QPGA01000050">
    <property type="protein sequence ID" value="RDE49256.1"/>
    <property type="molecule type" value="Genomic_DNA"/>
</dbReference>
<protein>
    <submittedName>
        <fullName evidence="2">N-acetylmuramoyl-L-alanine amidase</fullName>
    </submittedName>
</protein>
<organism evidence="2 3">
    <name type="scientific">Candidatus Accumulibacter meliphilus</name>
    <dbReference type="NCBI Taxonomy" id="2211374"/>
    <lineage>
        <taxon>Bacteria</taxon>
        <taxon>Pseudomonadati</taxon>
        <taxon>Pseudomonadota</taxon>
        <taxon>Betaproteobacteria</taxon>
        <taxon>Candidatus Accumulibacter</taxon>
    </lineage>
</organism>
<dbReference type="SMART" id="SM00644">
    <property type="entry name" value="Ami_2"/>
    <property type="match status" value="1"/>
</dbReference>
<dbReference type="Proteomes" id="UP000253831">
    <property type="component" value="Unassembled WGS sequence"/>
</dbReference>
<proteinExistence type="predicted"/>
<dbReference type="InterPro" id="IPR036366">
    <property type="entry name" value="PGBDSf"/>
</dbReference>
<comment type="caution">
    <text evidence="2">The sequence shown here is derived from an EMBL/GenBank/DDBJ whole genome shotgun (WGS) entry which is preliminary data.</text>
</comment>
<dbReference type="GO" id="GO:0008745">
    <property type="term" value="F:N-acetylmuramoyl-L-alanine amidase activity"/>
    <property type="evidence" value="ECO:0007669"/>
    <property type="project" value="InterPro"/>
</dbReference>
<feature type="domain" description="N-acetylmuramoyl-L-alanine amidase" evidence="1">
    <location>
        <begin position="25"/>
        <end position="170"/>
    </location>
</feature>
<reference evidence="2 3" key="1">
    <citation type="submission" date="2018-05" db="EMBL/GenBank/DDBJ databases">
        <title>Integrated omic analyses show evidence that a Ca. Accumulibacter phosphatis strain performs denitrification under micro-aerobic conditions.</title>
        <authorList>
            <person name="Camejo P.Y."/>
            <person name="Katherine M.D."/>
            <person name="Daniel N.R."/>
        </authorList>
    </citation>
    <scope>NUCLEOTIDE SEQUENCE [LARGE SCALE GENOMIC DNA]</scope>
    <source>
        <strain evidence="2">UW-LDO-IC</strain>
    </source>
</reference>
<dbReference type="InterPro" id="IPR002502">
    <property type="entry name" value="Amidase_domain"/>
</dbReference>
<accession>A0A369XK28</accession>
<dbReference type="InterPro" id="IPR002477">
    <property type="entry name" value="Peptidoglycan-bd-like"/>
</dbReference>
<dbReference type="GO" id="GO:0009253">
    <property type="term" value="P:peptidoglycan catabolic process"/>
    <property type="evidence" value="ECO:0007669"/>
    <property type="project" value="InterPro"/>
</dbReference>
<dbReference type="Pfam" id="PF01471">
    <property type="entry name" value="PG_binding_1"/>
    <property type="match status" value="1"/>
</dbReference>
<sequence length="270" mass="29402">MPFQLTWLPTVLKNAGLKVSEQPGWPNHGTREMRTIEGVMCHHTVGPKTGNMPSLKVLTNGRPGLAGPLAQLGLGRDGTFYVIAAGRSNHAGNGEWRGVTNGNDHFIGIEAENTGIGKPGDPMHDPWPAVQLDAYRRGIAAILKHIGQKAEMCCAHKEYCRPEGRKIDPHSIDMDEFRKEIAAIMDGTTPVPAPIPNKDPAGRPTLRRSAAANPIFLVQELQKKLGFVGLQVDGDFGPLTEAAVRRFQRQHELVPDGIVGPKTWEVLSRA</sequence>
<evidence type="ECO:0000313" key="2">
    <source>
        <dbReference type="EMBL" id="RDE49256.1"/>
    </source>
</evidence>
<dbReference type="Gene3D" id="1.10.101.10">
    <property type="entry name" value="PGBD-like superfamily/PGBD"/>
    <property type="match status" value="1"/>
</dbReference>
<dbReference type="Gene3D" id="3.40.80.10">
    <property type="entry name" value="Peptidoglycan recognition protein-like"/>
    <property type="match status" value="1"/>
</dbReference>
<evidence type="ECO:0000259" key="1">
    <source>
        <dbReference type="SMART" id="SM00644"/>
    </source>
</evidence>